<organism evidence="1">
    <name type="scientific">Xanthomonas euroxanthea</name>
    <dbReference type="NCBI Taxonomy" id="2259622"/>
    <lineage>
        <taxon>Bacteria</taxon>
        <taxon>Pseudomonadati</taxon>
        <taxon>Pseudomonadota</taxon>
        <taxon>Gammaproteobacteria</taxon>
        <taxon>Lysobacterales</taxon>
        <taxon>Lysobacteraceae</taxon>
        <taxon>Xanthomonas</taxon>
    </lineage>
</organism>
<dbReference type="Proteomes" id="UP000515493">
    <property type="component" value="Plasmid 2"/>
</dbReference>
<dbReference type="EMBL" id="LR824642">
    <property type="protein sequence ID" value="CAD0348683.1"/>
    <property type="molecule type" value="Genomic_DNA"/>
</dbReference>
<keyword evidence="1" id="KW-0614">Plasmid</keyword>
<evidence type="ECO:0000313" key="2">
    <source>
        <dbReference type="Proteomes" id="UP000515493"/>
    </source>
</evidence>
<name>A0A8E4E9C6_9XANT</name>
<dbReference type="EMBL" id="LR861804">
    <property type="protein sequence ID" value="CAD1798228.1"/>
    <property type="molecule type" value="Genomic_DNA"/>
</dbReference>
<dbReference type="GeneID" id="79391419"/>
<gene>
    <name evidence="1" type="ORF">XSP_004127</name>
</gene>
<geneLocation type="plasmid" evidence="1 2">
    <name>2</name>
</geneLocation>
<protein>
    <submittedName>
        <fullName evidence="1">Uncharacterized protein</fullName>
    </submittedName>
</protein>
<reference evidence="1 2" key="1">
    <citation type="submission" date="2020-07" db="EMBL/GenBank/DDBJ databases">
        <authorList>
            <person name="Teixeira M."/>
        </authorList>
    </citation>
    <scope>NUCLEOTIDE SEQUENCE</scope>
    <source>
        <plasmid evidence="1 2">2</plasmid>
    </source>
</reference>
<proteinExistence type="predicted"/>
<accession>A0A8E4E9C6</accession>
<evidence type="ECO:0000313" key="1">
    <source>
        <dbReference type="EMBL" id="CAD0348683.1"/>
    </source>
</evidence>
<dbReference type="RefSeq" id="WP_147421367.1">
    <property type="nucleotide sequence ID" value="NZ_LR861804.1"/>
</dbReference>
<sequence>MAHAEGCITKPIDMNMPGVNRELAKRIRAVFPTLINPIITNVALLGIGPADCNAPDVAERKVRVETMLQMPVTLYQDDSGRDFDLIPLGRRDQIDLRKRILAIFPTLTTRGLLFDRDVEVLYLADSDLHAKDVESRQMQVEAIVGKPVVLRLETR</sequence>
<dbReference type="KEGG" id="xeu:XSP_004127"/>
<dbReference type="AlphaFoldDB" id="A0A8E4E9C6"/>